<accession>A0A840MI41</accession>
<gene>
    <name evidence="1" type="ORF">HNQ59_002171</name>
</gene>
<dbReference type="RefSeq" id="WP_281397209.1">
    <property type="nucleotide sequence ID" value="NZ_JACHHY010000012.1"/>
</dbReference>
<proteinExistence type="predicted"/>
<name>A0A840MI41_9PROT</name>
<sequence>MMYLDNWASRGNGFVGFAAYKGDYGYDTGISKKWIDGEFDN</sequence>
<keyword evidence="2" id="KW-1185">Reference proteome</keyword>
<organism evidence="1 2">
    <name type="scientific">Chitinivorax tropicus</name>
    <dbReference type="NCBI Taxonomy" id="714531"/>
    <lineage>
        <taxon>Bacteria</taxon>
        <taxon>Pseudomonadati</taxon>
        <taxon>Pseudomonadota</taxon>
        <taxon>Betaproteobacteria</taxon>
        <taxon>Chitinivorax</taxon>
    </lineage>
</organism>
<dbReference type="Proteomes" id="UP000575898">
    <property type="component" value="Unassembled WGS sequence"/>
</dbReference>
<protein>
    <submittedName>
        <fullName evidence="1">Uncharacterized protein</fullName>
    </submittedName>
</protein>
<dbReference type="EMBL" id="JACHHY010000012">
    <property type="protein sequence ID" value="MBB5018874.1"/>
    <property type="molecule type" value="Genomic_DNA"/>
</dbReference>
<evidence type="ECO:0000313" key="2">
    <source>
        <dbReference type="Proteomes" id="UP000575898"/>
    </source>
</evidence>
<evidence type="ECO:0000313" key="1">
    <source>
        <dbReference type="EMBL" id="MBB5018874.1"/>
    </source>
</evidence>
<dbReference type="AlphaFoldDB" id="A0A840MI41"/>
<comment type="caution">
    <text evidence="1">The sequence shown here is derived from an EMBL/GenBank/DDBJ whole genome shotgun (WGS) entry which is preliminary data.</text>
</comment>
<reference evidence="1 2" key="1">
    <citation type="submission" date="2020-08" db="EMBL/GenBank/DDBJ databases">
        <title>Genomic Encyclopedia of Type Strains, Phase IV (KMG-IV): sequencing the most valuable type-strain genomes for metagenomic binning, comparative biology and taxonomic classification.</title>
        <authorList>
            <person name="Goeker M."/>
        </authorList>
    </citation>
    <scope>NUCLEOTIDE SEQUENCE [LARGE SCALE GENOMIC DNA]</scope>
    <source>
        <strain evidence="1 2">DSM 27165</strain>
    </source>
</reference>